<reference evidence="1" key="1">
    <citation type="journal article" date="2022" name="Int. J. Mol. Sci.">
        <title>Draft Genome of Tanacetum Coccineum: Genomic Comparison of Closely Related Tanacetum-Family Plants.</title>
        <authorList>
            <person name="Yamashiro T."/>
            <person name="Shiraishi A."/>
            <person name="Nakayama K."/>
            <person name="Satake H."/>
        </authorList>
    </citation>
    <scope>NUCLEOTIDE SEQUENCE</scope>
</reference>
<gene>
    <name evidence="1" type="ORF">Tco_1121208</name>
</gene>
<keyword evidence="2" id="KW-1185">Reference proteome</keyword>
<name>A0ABQ5IX41_9ASTR</name>
<evidence type="ECO:0000313" key="2">
    <source>
        <dbReference type="Proteomes" id="UP001151760"/>
    </source>
</evidence>
<dbReference type="EMBL" id="BQNB010021283">
    <property type="protein sequence ID" value="GJU04778.1"/>
    <property type="molecule type" value="Genomic_DNA"/>
</dbReference>
<dbReference type="Proteomes" id="UP001151760">
    <property type="component" value="Unassembled WGS sequence"/>
</dbReference>
<protein>
    <submittedName>
        <fullName evidence="1">Uncharacterized protein</fullName>
    </submittedName>
</protein>
<proteinExistence type="predicted"/>
<accession>A0ABQ5IX41</accession>
<sequence>MVEQDPSAEVVKVPKFDMPFYESKLSKKDVKALAKKYDIPLDLHPCAPSEGWMMDKLPEEIIDQRAIPDAMAWRHHDSDVNDILSDGDYSVSDA</sequence>
<evidence type="ECO:0000313" key="1">
    <source>
        <dbReference type="EMBL" id="GJU04778.1"/>
    </source>
</evidence>
<reference evidence="1" key="2">
    <citation type="submission" date="2022-01" db="EMBL/GenBank/DDBJ databases">
        <authorList>
            <person name="Yamashiro T."/>
            <person name="Shiraishi A."/>
            <person name="Satake H."/>
            <person name="Nakayama K."/>
        </authorList>
    </citation>
    <scope>NUCLEOTIDE SEQUENCE</scope>
</reference>
<comment type="caution">
    <text evidence="1">The sequence shown here is derived from an EMBL/GenBank/DDBJ whole genome shotgun (WGS) entry which is preliminary data.</text>
</comment>
<organism evidence="1 2">
    <name type="scientific">Tanacetum coccineum</name>
    <dbReference type="NCBI Taxonomy" id="301880"/>
    <lineage>
        <taxon>Eukaryota</taxon>
        <taxon>Viridiplantae</taxon>
        <taxon>Streptophyta</taxon>
        <taxon>Embryophyta</taxon>
        <taxon>Tracheophyta</taxon>
        <taxon>Spermatophyta</taxon>
        <taxon>Magnoliopsida</taxon>
        <taxon>eudicotyledons</taxon>
        <taxon>Gunneridae</taxon>
        <taxon>Pentapetalae</taxon>
        <taxon>asterids</taxon>
        <taxon>campanulids</taxon>
        <taxon>Asterales</taxon>
        <taxon>Asteraceae</taxon>
        <taxon>Asteroideae</taxon>
        <taxon>Anthemideae</taxon>
        <taxon>Anthemidinae</taxon>
        <taxon>Tanacetum</taxon>
    </lineage>
</organism>